<protein>
    <submittedName>
        <fullName evidence="2">Uncharacterized protein</fullName>
    </submittedName>
</protein>
<evidence type="ECO:0000256" key="1">
    <source>
        <dbReference type="SAM" id="SignalP"/>
    </source>
</evidence>
<sequence length="299" mass="32303">MKKRGIKTSYITFTILGGFSFLIANASPSTQSYYCSCVPSGNNPAPFPLPRSHSDNKILSFPKCVSNPTQYQCGDGEIKSCSPTDCKIGTPPPEIPLNHMGIVTYLLPVESSDCKFSQLTPYVFNNLGFDEPLEIGLGTNANQKCGLKFGLIGVSGFERPNHKVRVEWKSKSGDPLLCEGQASHEIPITFISQGTPTINISKVSFTKPFFLSGGNRTGECLLTFSIDSPLTPGPQPGFGFEGLIGFTGAPASCGGTIGKEPSDRFDRITLMRIMENRPIILTFKHTSSSSSSCRLRLGL</sequence>
<dbReference type="AlphaFoldDB" id="A0AAX3G4N5"/>
<feature type="chain" id="PRO_5043657173" evidence="1">
    <location>
        <begin position="27"/>
        <end position="299"/>
    </location>
</feature>
<proteinExistence type="predicted"/>
<keyword evidence="1" id="KW-0732">Signal</keyword>
<dbReference type="EMBL" id="LR134334">
    <property type="protein sequence ID" value="VEF78010.1"/>
    <property type="molecule type" value="Genomic_DNA"/>
</dbReference>
<evidence type="ECO:0000313" key="3">
    <source>
        <dbReference type="Proteomes" id="UP000277437"/>
    </source>
</evidence>
<gene>
    <name evidence="2" type="ORF">NCTC7357_06418</name>
</gene>
<dbReference type="RefSeq" id="WP_124324205.1">
    <property type="nucleotide sequence ID" value="NZ_CP118137.1"/>
</dbReference>
<evidence type="ECO:0000313" key="2">
    <source>
        <dbReference type="EMBL" id="VEF78010.1"/>
    </source>
</evidence>
<feature type="signal peptide" evidence="1">
    <location>
        <begin position="1"/>
        <end position="26"/>
    </location>
</feature>
<reference evidence="2 3" key="1">
    <citation type="submission" date="2018-12" db="EMBL/GenBank/DDBJ databases">
        <authorList>
            <consortium name="Pathogen Informatics"/>
        </authorList>
    </citation>
    <scope>NUCLEOTIDE SEQUENCE [LARGE SCALE GENOMIC DNA]</scope>
    <source>
        <strain evidence="2 3">NCTC7357</strain>
    </source>
</reference>
<name>A0AAX3G4N5_9PSED</name>
<accession>A0AAX3G4N5</accession>
<organism evidence="2 3">
    <name type="scientific">Pseudomonas chlororaphis</name>
    <dbReference type="NCBI Taxonomy" id="587753"/>
    <lineage>
        <taxon>Bacteria</taxon>
        <taxon>Pseudomonadati</taxon>
        <taxon>Pseudomonadota</taxon>
        <taxon>Gammaproteobacteria</taxon>
        <taxon>Pseudomonadales</taxon>
        <taxon>Pseudomonadaceae</taxon>
        <taxon>Pseudomonas</taxon>
    </lineage>
</organism>
<dbReference type="Proteomes" id="UP000277437">
    <property type="component" value="Chromosome"/>
</dbReference>